<accession>A0A6C0LLG1</accession>
<dbReference type="AlphaFoldDB" id="A0A6C0LLG1"/>
<protein>
    <submittedName>
        <fullName evidence="1">Uncharacterized protein</fullName>
    </submittedName>
</protein>
<dbReference type="EMBL" id="MN740526">
    <property type="protein sequence ID" value="QHU31383.1"/>
    <property type="molecule type" value="Genomic_DNA"/>
</dbReference>
<name>A0A6C0LLG1_9ZZZZ</name>
<proteinExistence type="predicted"/>
<organism evidence="1">
    <name type="scientific">viral metagenome</name>
    <dbReference type="NCBI Taxonomy" id="1070528"/>
    <lineage>
        <taxon>unclassified sequences</taxon>
        <taxon>metagenomes</taxon>
        <taxon>organismal metagenomes</taxon>
    </lineage>
</organism>
<evidence type="ECO:0000313" key="1">
    <source>
        <dbReference type="EMBL" id="QHU31383.1"/>
    </source>
</evidence>
<sequence>MAALTLEEYKEAIFNDISVLENERKMQNEFLIFKNRINNATNFDELEQIEKEIVNKANNTLISGGRHREMNVKDIKELCKANQIKLSRVVDGKRVAYKKKELMTKLKRKKLL</sequence>
<reference evidence="1" key="1">
    <citation type="journal article" date="2020" name="Nature">
        <title>Giant virus diversity and host interactions through global metagenomics.</title>
        <authorList>
            <person name="Schulz F."/>
            <person name="Roux S."/>
            <person name="Paez-Espino D."/>
            <person name="Jungbluth S."/>
            <person name="Walsh D.A."/>
            <person name="Denef V.J."/>
            <person name="McMahon K.D."/>
            <person name="Konstantinidis K.T."/>
            <person name="Eloe-Fadrosh E.A."/>
            <person name="Kyrpides N.C."/>
            <person name="Woyke T."/>
        </authorList>
    </citation>
    <scope>NUCLEOTIDE SEQUENCE</scope>
    <source>
        <strain evidence="1">GVMAG-M-3300027963-21</strain>
    </source>
</reference>